<proteinExistence type="predicted"/>
<organism evidence="2">
    <name type="scientific">Homalodisca liturata</name>
    <dbReference type="NCBI Taxonomy" id="320908"/>
    <lineage>
        <taxon>Eukaryota</taxon>
        <taxon>Metazoa</taxon>
        <taxon>Ecdysozoa</taxon>
        <taxon>Arthropoda</taxon>
        <taxon>Hexapoda</taxon>
        <taxon>Insecta</taxon>
        <taxon>Pterygota</taxon>
        <taxon>Neoptera</taxon>
        <taxon>Paraneoptera</taxon>
        <taxon>Hemiptera</taxon>
        <taxon>Auchenorrhyncha</taxon>
        <taxon>Membracoidea</taxon>
        <taxon>Cicadellidae</taxon>
        <taxon>Cicadellinae</taxon>
        <taxon>Proconiini</taxon>
        <taxon>Homalodisca</taxon>
    </lineage>
</organism>
<reference evidence="2" key="1">
    <citation type="submission" date="2015-11" db="EMBL/GenBank/DDBJ databases">
        <title>De novo transcriptome assembly of four potential Pierce s Disease insect vectors from Arizona vineyards.</title>
        <authorList>
            <person name="Tassone E.E."/>
        </authorList>
    </citation>
    <scope>NUCLEOTIDE SEQUENCE</scope>
</reference>
<feature type="compositionally biased region" description="Polar residues" evidence="1">
    <location>
        <begin position="1"/>
        <end position="18"/>
    </location>
</feature>
<dbReference type="AlphaFoldDB" id="A0A1B6IHC9"/>
<sequence length="119" mass="13393">DLSKTDQTNVKTKENTNQSKHKKNTNDSSGPVEPHVTQKIHTLKSSSCTNFRPSHTNIHTSTYLNSSPMNLYTTTQQDQNVDILASRQSATKSSFVIPTQSTKVNKRSRVMSKDIKKEE</sequence>
<feature type="region of interest" description="Disordered" evidence="1">
    <location>
        <begin position="1"/>
        <end position="34"/>
    </location>
</feature>
<gene>
    <name evidence="2" type="ORF">g.17024</name>
</gene>
<dbReference type="EMBL" id="GECU01021374">
    <property type="protein sequence ID" value="JAS86332.1"/>
    <property type="molecule type" value="Transcribed_RNA"/>
</dbReference>
<feature type="non-terminal residue" evidence="2">
    <location>
        <position position="119"/>
    </location>
</feature>
<protein>
    <submittedName>
        <fullName evidence="2">Uncharacterized protein</fullName>
    </submittedName>
</protein>
<feature type="non-terminal residue" evidence="2">
    <location>
        <position position="1"/>
    </location>
</feature>
<name>A0A1B6IHC9_9HEMI</name>
<evidence type="ECO:0000256" key="1">
    <source>
        <dbReference type="SAM" id="MobiDB-lite"/>
    </source>
</evidence>
<accession>A0A1B6IHC9</accession>
<evidence type="ECO:0000313" key="2">
    <source>
        <dbReference type="EMBL" id="JAS86332.1"/>
    </source>
</evidence>